<dbReference type="EMBL" id="AP031573">
    <property type="protein sequence ID" value="BFM41745.1"/>
    <property type="molecule type" value="Genomic_DNA"/>
</dbReference>
<dbReference type="RefSeq" id="WP_369616997.1">
    <property type="nucleotide sequence ID" value="NZ_AP031573.1"/>
</dbReference>
<sequence>MATNINTILSWFKTRSKPTQKQFHATWLSFWHKDEQIPTEKINGLQDILENKANLQALQNHQTDSNAHSEFFIRSKFIRTGELSVFKHPNNTDVTKEYTLEINDLVQGFVEKTWINGYYIGGDTNLLESFSVNTNA</sequence>
<name>A0AAT9GWY2_9FLAO</name>
<evidence type="ECO:0000313" key="1">
    <source>
        <dbReference type="EMBL" id="BFM41745.1"/>
    </source>
</evidence>
<reference evidence="1" key="1">
    <citation type="submission" date="2024-05" db="EMBL/GenBank/DDBJ databases">
        <title>Whole-Genome Sequence of CFS9, a Potential Fish Probiotic Isolated from the Body Surface of Silurus asotus.</title>
        <authorList>
            <person name="Kojima M."/>
            <person name="Tobioka K."/>
            <person name="Yokota K."/>
            <person name="Nakatani H."/>
            <person name="Hori K."/>
            <person name="Tamaru Y."/>
            <person name="Okazaki F."/>
        </authorList>
    </citation>
    <scope>NUCLEOTIDE SEQUENCE</scope>
    <source>
        <strain evidence="1">CFS9</strain>
    </source>
</reference>
<dbReference type="AlphaFoldDB" id="A0AAT9GWY2"/>
<proteinExistence type="predicted"/>
<organism evidence="1">
    <name type="scientific">Flavobacterium sp. CFS9</name>
    <dbReference type="NCBI Taxonomy" id="3143118"/>
    <lineage>
        <taxon>Bacteria</taxon>
        <taxon>Pseudomonadati</taxon>
        <taxon>Bacteroidota</taxon>
        <taxon>Flavobacteriia</taxon>
        <taxon>Flavobacteriales</taxon>
        <taxon>Flavobacteriaceae</taxon>
        <taxon>Flavobacterium</taxon>
    </lineage>
</organism>
<protein>
    <submittedName>
        <fullName evidence="1">Uncharacterized protein</fullName>
    </submittedName>
</protein>
<gene>
    <name evidence="1" type="ORF">CFS9_03860</name>
</gene>
<accession>A0AAT9GWY2</accession>